<organism evidence="3 4">
    <name type="scientific">Discostella pseudostelligera</name>
    <dbReference type="NCBI Taxonomy" id="259834"/>
    <lineage>
        <taxon>Eukaryota</taxon>
        <taxon>Sar</taxon>
        <taxon>Stramenopiles</taxon>
        <taxon>Ochrophyta</taxon>
        <taxon>Bacillariophyta</taxon>
        <taxon>Coscinodiscophyceae</taxon>
        <taxon>Thalassiosirophycidae</taxon>
        <taxon>Stephanodiscales</taxon>
        <taxon>Stephanodiscaceae</taxon>
        <taxon>Discostella</taxon>
    </lineage>
</organism>
<dbReference type="InterPro" id="IPR051522">
    <property type="entry name" value="ISC_assembly_LYR"/>
</dbReference>
<feature type="domain" description="Complex 1 LYR protein" evidence="2">
    <location>
        <begin position="8"/>
        <end position="61"/>
    </location>
</feature>
<gene>
    <name evidence="3" type="ORF">ACHAWU_009033</name>
</gene>
<accession>A0ABD3MD57</accession>
<evidence type="ECO:0000313" key="3">
    <source>
        <dbReference type="EMBL" id="KAL3761868.1"/>
    </source>
</evidence>
<comment type="similarity">
    <text evidence="1">Belongs to the complex I LYR family.</text>
</comment>
<dbReference type="AlphaFoldDB" id="A0ABD3MD57"/>
<dbReference type="PANTHER" id="PTHR13166">
    <property type="entry name" value="PROTEIN C6ORF149"/>
    <property type="match status" value="1"/>
</dbReference>
<dbReference type="EMBL" id="JALLBG020000146">
    <property type="protein sequence ID" value="KAL3761868.1"/>
    <property type="molecule type" value="Genomic_DNA"/>
</dbReference>
<evidence type="ECO:0000256" key="1">
    <source>
        <dbReference type="ARBA" id="ARBA00009508"/>
    </source>
</evidence>
<sequence length="83" mass="9383">MAPPSASLSLFRSLLREAAKVDNYNFRVYALRRVRIGFENNRNLTGGEAEDAFVEGKEQLEILKRQAVLGHLYPTARSVMETV</sequence>
<proteinExistence type="inferred from homology"/>
<evidence type="ECO:0000259" key="2">
    <source>
        <dbReference type="Pfam" id="PF05347"/>
    </source>
</evidence>
<dbReference type="PANTHER" id="PTHR13166:SF7">
    <property type="entry name" value="LYR MOTIF-CONTAINING PROTEIN 4"/>
    <property type="match status" value="1"/>
</dbReference>
<reference evidence="3 4" key="1">
    <citation type="submission" date="2024-10" db="EMBL/GenBank/DDBJ databases">
        <title>Updated reference genomes for cyclostephanoid diatoms.</title>
        <authorList>
            <person name="Roberts W.R."/>
            <person name="Alverson A.J."/>
        </authorList>
    </citation>
    <scope>NUCLEOTIDE SEQUENCE [LARGE SCALE GENOMIC DNA]</scope>
    <source>
        <strain evidence="3 4">AJA232-27</strain>
    </source>
</reference>
<dbReference type="CDD" id="cd20264">
    <property type="entry name" value="Complex1_LYR_LYRM4"/>
    <property type="match status" value="1"/>
</dbReference>
<dbReference type="InterPro" id="IPR045297">
    <property type="entry name" value="Complex1_LYR_LYRM4"/>
</dbReference>
<name>A0ABD3MD57_9STRA</name>
<dbReference type="Proteomes" id="UP001530293">
    <property type="component" value="Unassembled WGS sequence"/>
</dbReference>
<evidence type="ECO:0000313" key="4">
    <source>
        <dbReference type="Proteomes" id="UP001530293"/>
    </source>
</evidence>
<comment type="caution">
    <text evidence="3">The sequence shown here is derived from an EMBL/GenBank/DDBJ whole genome shotgun (WGS) entry which is preliminary data.</text>
</comment>
<dbReference type="Pfam" id="PF05347">
    <property type="entry name" value="Complex1_LYR"/>
    <property type="match status" value="1"/>
</dbReference>
<keyword evidence="4" id="KW-1185">Reference proteome</keyword>
<dbReference type="InterPro" id="IPR008011">
    <property type="entry name" value="Complex1_LYR_dom"/>
</dbReference>
<protein>
    <recommendedName>
        <fullName evidence="2">Complex 1 LYR protein domain-containing protein</fullName>
    </recommendedName>
</protein>